<dbReference type="OrthoDB" id="9801658at2"/>
<proteinExistence type="predicted"/>
<evidence type="ECO:0000256" key="1">
    <source>
        <dbReference type="SAM" id="MobiDB-lite"/>
    </source>
</evidence>
<evidence type="ECO:0000313" key="3">
    <source>
        <dbReference type="Proteomes" id="UP000233491"/>
    </source>
</evidence>
<dbReference type="PIRSF" id="PIRSF007056">
    <property type="entry name" value="UCP007056"/>
    <property type="match status" value="1"/>
</dbReference>
<sequence length="568" mass="64181">MSALPDGDDFKVGRAITEEEWAELRRQSLYGLPPELAMLPVMDVLLPYQKQSIRTRLQYSVTFIEKSRRTGLTWAFALDAALVAGAEAKAGGMDVWYIGYNLEMAREFIDVVGMWAKLVAEVAIEAGEWVFDDYDPKTKETRQIKAFRIKFASGFEVVALPSSPRSLRGKAGYVIIDEAAFHDDLEELMKAAIALTIWGGMVVVISTHDGQANPFNRKIEDIRAGRLPYGLVRIDFDDALEGGLYQRICQRKGEEWSIEKEAEWRAGVIADYDEAADEELFCIPSEGSGSWILPGVISNCMRSEIPVVRWEMPTEFAARPEEQRRAAAMEFLERDVAPLLERLNPKLRTAFGMDFGRVADLSVFWPVQIEDTLFKQTPFILEMRNIPFDQQEQVVFWICKRLPRLVKGAMDAGGNGASLAEKTAQKFGMSRVEQIKFSIDWYRINMPPLKRTLEGVGMSLPRHADVQGDFSAIKLVDGVARLSTLRTNERGEGAVSAKKRKRHGDAAIAAVLAHYASDRPWQEFSYRRAETKQSKFDEARDSASLDDTADSRFGRQRLSRYRRSKGTF</sequence>
<gene>
    <name evidence="2" type="ORF">CXZ10_05890</name>
</gene>
<dbReference type="RefSeq" id="WP_101288141.1">
    <property type="nucleotide sequence ID" value="NZ_FOUQ01000001.1"/>
</dbReference>
<evidence type="ECO:0000313" key="2">
    <source>
        <dbReference type="EMBL" id="PKR90878.1"/>
    </source>
</evidence>
<organism evidence="2 3">
    <name type="scientific">Pleomorphomonas diazotrophica</name>
    <dbReference type="NCBI Taxonomy" id="1166257"/>
    <lineage>
        <taxon>Bacteria</taxon>
        <taxon>Pseudomonadati</taxon>
        <taxon>Pseudomonadota</taxon>
        <taxon>Alphaproteobacteria</taxon>
        <taxon>Hyphomicrobiales</taxon>
        <taxon>Pleomorphomonadaceae</taxon>
        <taxon>Pleomorphomonas</taxon>
    </lineage>
</organism>
<dbReference type="InterPro" id="IPR012036">
    <property type="entry name" value="Phage_Mu_Gp28"/>
</dbReference>
<protein>
    <recommendedName>
        <fullName evidence="4">Terminase</fullName>
    </recommendedName>
</protein>
<comment type="caution">
    <text evidence="2">The sequence shown here is derived from an EMBL/GenBank/DDBJ whole genome shotgun (WGS) entry which is preliminary data.</text>
</comment>
<accession>A0A1I4Q8F7</accession>
<reference evidence="2 3" key="1">
    <citation type="submission" date="2017-12" db="EMBL/GenBank/DDBJ databases">
        <title>Anaerobic carbon monoxide metabolism by Pleomorphomonas carboxyditropha sp. nov., a new mesophilic hydrogenogenic carboxidotroph.</title>
        <authorList>
            <person name="Esquivel-Elizondo S."/>
            <person name="Krajmalnik-Brown R."/>
        </authorList>
    </citation>
    <scope>NUCLEOTIDE SEQUENCE [LARGE SCALE GENOMIC DNA]</scope>
    <source>
        <strain evidence="2 3">R5-392</strain>
    </source>
</reference>
<dbReference type="Gene3D" id="3.30.420.240">
    <property type="match status" value="1"/>
</dbReference>
<dbReference type="EMBL" id="PJNW01000002">
    <property type="protein sequence ID" value="PKR90878.1"/>
    <property type="molecule type" value="Genomic_DNA"/>
</dbReference>
<name>A0A1I4Q8F7_9HYPH</name>
<evidence type="ECO:0008006" key="4">
    <source>
        <dbReference type="Google" id="ProtNLM"/>
    </source>
</evidence>
<keyword evidence="3" id="KW-1185">Reference proteome</keyword>
<dbReference type="AlphaFoldDB" id="A0A1I4Q8F7"/>
<dbReference type="Proteomes" id="UP000233491">
    <property type="component" value="Unassembled WGS sequence"/>
</dbReference>
<dbReference type="Gene3D" id="3.40.50.300">
    <property type="entry name" value="P-loop containing nucleotide triphosphate hydrolases"/>
    <property type="match status" value="1"/>
</dbReference>
<dbReference type="InterPro" id="IPR027417">
    <property type="entry name" value="P-loop_NTPase"/>
</dbReference>
<feature type="region of interest" description="Disordered" evidence="1">
    <location>
        <begin position="532"/>
        <end position="551"/>
    </location>
</feature>